<sequence>MVTSDLTLALGLRREAPATRPRAVATLLVPLLVAALGGLAVGYAPALAVVGGLVLVAGTALLLRLEWAVLAVVASAVFEDYIALVEPRATKLLAVVLVASWLVRRSRGPLRGPHHLLSGARSHGRTAVLGATVALVVVLLASTALHANGGPGAAVLARWGGFIVVLLVLVDAMRGPLTPRAVASTYVLACAAASVCGLVTYLLGADRRVGGPIGDPNDMAFFLLAAVPLGVALRAGARRPWIHDVAVVLTLAALLGTLSRGALLGLAAAVVVGLLIRLVTWKAVVGLVVVGATTVAVAVSVFPSLVETSIEQKGNIADRNVSERLDLWESAGRMTLDAPVLGHGPGAFSIEHRDYLDRLPDAVDHDLDVAHNTYLETSAELGLLGLAAWFALLGAGYLAARSGWVARRDRLAGAVGVALVGTAVAAVFVTEQYFLPLWLLCALGAGLARERLP</sequence>
<protein>
    <submittedName>
        <fullName evidence="7">O-antigen ligase family protein</fullName>
    </submittedName>
</protein>
<comment type="subcellular location">
    <subcellularLocation>
        <location evidence="1">Membrane</location>
        <topology evidence="1">Multi-pass membrane protein</topology>
    </subcellularLocation>
</comment>
<feature type="transmembrane region" description="Helical" evidence="5">
    <location>
        <begin position="127"/>
        <end position="147"/>
    </location>
</feature>
<proteinExistence type="predicted"/>
<evidence type="ECO:0000256" key="1">
    <source>
        <dbReference type="ARBA" id="ARBA00004141"/>
    </source>
</evidence>
<dbReference type="InterPro" id="IPR007016">
    <property type="entry name" value="O-antigen_ligase-rel_domated"/>
</dbReference>
<dbReference type="GO" id="GO:0016874">
    <property type="term" value="F:ligase activity"/>
    <property type="evidence" value="ECO:0007669"/>
    <property type="project" value="UniProtKB-KW"/>
</dbReference>
<gene>
    <name evidence="7" type="ORF">QWY29_15875</name>
</gene>
<dbReference type="Proteomes" id="UP001168537">
    <property type="component" value="Unassembled WGS sequence"/>
</dbReference>
<comment type="caution">
    <text evidence="7">The sequence shown here is derived from an EMBL/GenBank/DDBJ whole genome shotgun (WGS) entry which is preliminary data.</text>
</comment>
<feature type="transmembrane region" description="Helical" evidence="5">
    <location>
        <begin position="183"/>
        <end position="204"/>
    </location>
</feature>
<dbReference type="PANTHER" id="PTHR37422:SF13">
    <property type="entry name" value="LIPOPOLYSACCHARIDE BIOSYNTHESIS PROTEIN PA4999-RELATED"/>
    <property type="match status" value="1"/>
</dbReference>
<feature type="transmembrane region" description="Helical" evidence="5">
    <location>
        <begin position="381"/>
        <end position="399"/>
    </location>
</feature>
<evidence type="ECO:0000313" key="8">
    <source>
        <dbReference type="Proteomes" id="UP001168537"/>
    </source>
</evidence>
<organism evidence="7 8">
    <name type="scientific">Nocardioides abyssi</name>
    <dbReference type="NCBI Taxonomy" id="3058370"/>
    <lineage>
        <taxon>Bacteria</taxon>
        <taxon>Bacillati</taxon>
        <taxon>Actinomycetota</taxon>
        <taxon>Actinomycetes</taxon>
        <taxon>Propionibacteriales</taxon>
        <taxon>Nocardioidaceae</taxon>
        <taxon>Nocardioides</taxon>
    </lineage>
</organism>
<feature type="transmembrane region" description="Helical" evidence="5">
    <location>
        <begin position="159"/>
        <end position="177"/>
    </location>
</feature>
<evidence type="ECO:0000256" key="4">
    <source>
        <dbReference type="ARBA" id="ARBA00023136"/>
    </source>
</evidence>
<feature type="transmembrane region" description="Helical" evidence="5">
    <location>
        <begin position="411"/>
        <end position="429"/>
    </location>
</feature>
<feature type="transmembrane region" description="Helical" evidence="5">
    <location>
        <begin position="216"/>
        <end position="233"/>
    </location>
</feature>
<name>A0ABT8EXC5_9ACTN</name>
<feature type="domain" description="O-antigen ligase-related" evidence="6">
    <location>
        <begin position="246"/>
        <end position="390"/>
    </location>
</feature>
<feature type="transmembrane region" description="Helical" evidence="5">
    <location>
        <begin position="283"/>
        <end position="302"/>
    </location>
</feature>
<evidence type="ECO:0000259" key="6">
    <source>
        <dbReference type="Pfam" id="PF04932"/>
    </source>
</evidence>
<reference evidence="7" key="1">
    <citation type="submission" date="2023-06" db="EMBL/GenBank/DDBJ databases">
        <title>Draft genome sequence of Nocardioides sp. SOB72.</title>
        <authorList>
            <person name="Zhang G."/>
        </authorList>
    </citation>
    <scope>NUCLEOTIDE SEQUENCE</scope>
    <source>
        <strain evidence="7">SOB72</strain>
    </source>
</reference>
<keyword evidence="3 5" id="KW-1133">Transmembrane helix</keyword>
<dbReference type="RefSeq" id="WP_300961989.1">
    <property type="nucleotide sequence ID" value="NZ_JAUHJR010000007.1"/>
</dbReference>
<keyword evidence="8" id="KW-1185">Reference proteome</keyword>
<dbReference type="InterPro" id="IPR051533">
    <property type="entry name" value="WaaL-like"/>
</dbReference>
<feature type="transmembrane region" description="Helical" evidence="5">
    <location>
        <begin position="89"/>
        <end position="107"/>
    </location>
</feature>
<keyword evidence="2 5" id="KW-0812">Transmembrane</keyword>
<evidence type="ECO:0000256" key="5">
    <source>
        <dbReference type="SAM" id="Phobius"/>
    </source>
</evidence>
<keyword evidence="4 5" id="KW-0472">Membrane</keyword>
<evidence type="ECO:0000256" key="2">
    <source>
        <dbReference type="ARBA" id="ARBA00022692"/>
    </source>
</evidence>
<dbReference type="EMBL" id="JAUHJR010000007">
    <property type="protein sequence ID" value="MDN4162847.1"/>
    <property type="molecule type" value="Genomic_DNA"/>
</dbReference>
<evidence type="ECO:0000313" key="7">
    <source>
        <dbReference type="EMBL" id="MDN4162847.1"/>
    </source>
</evidence>
<feature type="transmembrane region" description="Helical" evidence="5">
    <location>
        <begin position="245"/>
        <end position="276"/>
    </location>
</feature>
<feature type="transmembrane region" description="Helical" evidence="5">
    <location>
        <begin position="23"/>
        <end position="44"/>
    </location>
</feature>
<accession>A0ABT8EXC5</accession>
<dbReference type="PANTHER" id="PTHR37422">
    <property type="entry name" value="TEICHURONIC ACID BIOSYNTHESIS PROTEIN TUAE"/>
    <property type="match status" value="1"/>
</dbReference>
<evidence type="ECO:0000256" key="3">
    <source>
        <dbReference type="ARBA" id="ARBA00022989"/>
    </source>
</evidence>
<keyword evidence="7" id="KW-0436">Ligase</keyword>
<feature type="transmembrane region" description="Helical" evidence="5">
    <location>
        <begin position="50"/>
        <end position="77"/>
    </location>
</feature>
<dbReference type="Pfam" id="PF04932">
    <property type="entry name" value="Wzy_C"/>
    <property type="match status" value="1"/>
</dbReference>